<dbReference type="AlphaFoldDB" id="A0A7S3V0C3"/>
<dbReference type="EMBL" id="HBIN01017973">
    <property type="protein sequence ID" value="CAE0443660.1"/>
    <property type="molecule type" value="Transcribed_RNA"/>
</dbReference>
<keyword evidence="2" id="KW-0862">Zinc</keyword>
<feature type="region of interest" description="Disordered" evidence="3">
    <location>
        <begin position="197"/>
        <end position="223"/>
    </location>
</feature>
<dbReference type="PRINTS" id="PR01573">
    <property type="entry name" value="SUPERTUBBY"/>
</dbReference>
<dbReference type="SUPFAM" id="SSF54518">
    <property type="entry name" value="Tubby C-terminal domain-like"/>
    <property type="match status" value="1"/>
</dbReference>
<dbReference type="Pfam" id="PF13639">
    <property type="entry name" value="zf-RING_2"/>
    <property type="match status" value="1"/>
</dbReference>
<evidence type="ECO:0000256" key="2">
    <source>
        <dbReference type="PROSITE-ProRule" id="PRU00175"/>
    </source>
</evidence>
<proteinExistence type="inferred from homology"/>
<protein>
    <recommendedName>
        <fullName evidence="4">RING-type domain-containing protein</fullName>
    </recommendedName>
</protein>
<feature type="compositionally biased region" description="Polar residues" evidence="3">
    <location>
        <begin position="46"/>
        <end position="55"/>
    </location>
</feature>
<sequence length="635" mass="70405">MVLLLGESDISSLSVGAAGPSVGTGTITSTASANAFLSVPLQSQRLTRTRSQSMDSILRRSTGRALSSNNREGSLHSLQSGTTSTRPGMSISKNTSTNWAYRFPDHDKELKTVSHTQSSNGATNMETVENEISSSFNSDGVNTDNINLPEPEAEEDVELALPPPPLPQIRFEDLILQDQEQQQLQLRFRPVSLLSGRKSVPKSKETKALASPSYSHKKGKANKEGTDDICFICMGSFTRKNPPITTPCMNVCNNTPLHAKCIFEWSERQKSSPSCPLCRGPLGKVSYTPPDLLRSNLFFMFGFRKAFITLPVPRNVGIVRCYLKAERSTIRGRVGNGQIVWKMYLQAPPKLRYPLGPKPGVESPVEGDQLLLIARKRKFTHSRRLGSIIDMTLDAKGKDFNRRGVNYVGSVRSSVLGLEHAVVAPVHEATIPRRGNRVSCVGLGHVKYTQNRVGRAVGPRRMQLSLPTVSRTGTQNSNNELLYHDVVSSNVNLEEDEDSDADNSEDDNTENSSLPKWTTKAWRPTKSKRLKKLLRSGNHQNVEDKSVIFASNREPYWLEQINAYSLDFQGRVTLPSNKNFQLVSEERPNDVVLQFGKVVETGKVEIYTLDLQWPFSPLQAFGICLSACDRKLACA</sequence>
<dbReference type="PROSITE" id="PS50089">
    <property type="entry name" value="ZF_RING_2"/>
    <property type="match status" value="1"/>
</dbReference>
<dbReference type="InterPro" id="IPR001841">
    <property type="entry name" value="Znf_RING"/>
</dbReference>
<dbReference type="SUPFAM" id="SSF57850">
    <property type="entry name" value="RING/U-box"/>
    <property type="match status" value="1"/>
</dbReference>
<dbReference type="PANTHER" id="PTHR16517">
    <property type="entry name" value="TUBBY-RELATED"/>
    <property type="match status" value="1"/>
</dbReference>
<dbReference type="InterPro" id="IPR000007">
    <property type="entry name" value="Tubby_C"/>
</dbReference>
<evidence type="ECO:0000259" key="4">
    <source>
        <dbReference type="PROSITE" id="PS50089"/>
    </source>
</evidence>
<organism evidence="5">
    <name type="scientific">Aplanochytrium stocchinoi</name>
    <dbReference type="NCBI Taxonomy" id="215587"/>
    <lineage>
        <taxon>Eukaryota</taxon>
        <taxon>Sar</taxon>
        <taxon>Stramenopiles</taxon>
        <taxon>Bigyra</taxon>
        <taxon>Labyrinthulomycetes</taxon>
        <taxon>Thraustochytrida</taxon>
        <taxon>Thraustochytriidae</taxon>
        <taxon>Aplanochytrium</taxon>
    </lineage>
</organism>
<feature type="region of interest" description="Disordered" evidence="3">
    <location>
        <begin position="46"/>
        <end position="93"/>
    </location>
</feature>
<dbReference type="Pfam" id="PF01167">
    <property type="entry name" value="Tub"/>
    <property type="match status" value="1"/>
</dbReference>
<reference evidence="5" key="1">
    <citation type="submission" date="2021-01" db="EMBL/GenBank/DDBJ databases">
        <authorList>
            <person name="Corre E."/>
            <person name="Pelletier E."/>
            <person name="Niang G."/>
            <person name="Scheremetjew M."/>
            <person name="Finn R."/>
            <person name="Kale V."/>
            <person name="Holt S."/>
            <person name="Cochrane G."/>
            <person name="Meng A."/>
            <person name="Brown T."/>
            <person name="Cohen L."/>
        </authorList>
    </citation>
    <scope>NUCLEOTIDE SEQUENCE</scope>
    <source>
        <strain evidence="5">GSBS06</strain>
    </source>
</reference>
<feature type="domain" description="RING-type" evidence="4">
    <location>
        <begin position="230"/>
        <end position="279"/>
    </location>
</feature>
<evidence type="ECO:0000256" key="3">
    <source>
        <dbReference type="SAM" id="MobiDB-lite"/>
    </source>
</evidence>
<dbReference type="Gene3D" id="3.20.90.10">
    <property type="entry name" value="Tubby Protein, Chain A"/>
    <property type="match status" value="2"/>
</dbReference>
<dbReference type="InterPro" id="IPR013083">
    <property type="entry name" value="Znf_RING/FYVE/PHD"/>
</dbReference>
<keyword evidence="2" id="KW-0479">Metal-binding</keyword>
<name>A0A7S3V0C3_9STRA</name>
<evidence type="ECO:0000313" key="5">
    <source>
        <dbReference type="EMBL" id="CAE0443660.1"/>
    </source>
</evidence>
<dbReference type="PANTHER" id="PTHR16517:SF7">
    <property type="entry name" value="PROTEIN KING TUBBY"/>
    <property type="match status" value="1"/>
</dbReference>
<dbReference type="InterPro" id="IPR025659">
    <property type="entry name" value="Tubby-like_C"/>
</dbReference>
<comment type="similarity">
    <text evidence="1">Belongs to the TUB family.</text>
</comment>
<dbReference type="Gene3D" id="3.30.40.10">
    <property type="entry name" value="Zinc/RING finger domain, C3HC4 (zinc finger)"/>
    <property type="match status" value="1"/>
</dbReference>
<gene>
    <name evidence="5" type="ORF">ASTO00021_LOCUS13720</name>
</gene>
<keyword evidence="2" id="KW-0863">Zinc-finger</keyword>
<dbReference type="GO" id="GO:0008270">
    <property type="term" value="F:zinc ion binding"/>
    <property type="evidence" value="ECO:0007669"/>
    <property type="project" value="UniProtKB-KW"/>
</dbReference>
<evidence type="ECO:0000256" key="1">
    <source>
        <dbReference type="ARBA" id="ARBA00007129"/>
    </source>
</evidence>
<feature type="compositionally biased region" description="Polar residues" evidence="3">
    <location>
        <begin position="64"/>
        <end position="93"/>
    </location>
</feature>
<feature type="compositionally biased region" description="Acidic residues" evidence="3">
    <location>
        <begin position="493"/>
        <end position="509"/>
    </location>
</feature>
<feature type="region of interest" description="Disordered" evidence="3">
    <location>
        <begin position="493"/>
        <end position="521"/>
    </location>
</feature>
<accession>A0A7S3V0C3</accession>